<organism evidence="3 4">
    <name type="scientific">Linum trigynum</name>
    <dbReference type="NCBI Taxonomy" id="586398"/>
    <lineage>
        <taxon>Eukaryota</taxon>
        <taxon>Viridiplantae</taxon>
        <taxon>Streptophyta</taxon>
        <taxon>Embryophyta</taxon>
        <taxon>Tracheophyta</taxon>
        <taxon>Spermatophyta</taxon>
        <taxon>Magnoliopsida</taxon>
        <taxon>eudicotyledons</taxon>
        <taxon>Gunneridae</taxon>
        <taxon>Pentapetalae</taxon>
        <taxon>rosids</taxon>
        <taxon>fabids</taxon>
        <taxon>Malpighiales</taxon>
        <taxon>Linaceae</taxon>
        <taxon>Linum</taxon>
    </lineage>
</organism>
<dbReference type="EMBL" id="OZ034814">
    <property type="protein sequence ID" value="CAL1360276.1"/>
    <property type="molecule type" value="Genomic_DNA"/>
</dbReference>
<dbReference type="Pfam" id="PF14111">
    <property type="entry name" value="DUF4283"/>
    <property type="match status" value="1"/>
</dbReference>
<feature type="compositionally biased region" description="Basic and acidic residues" evidence="1">
    <location>
        <begin position="126"/>
        <end position="136"/>
    </location>
</feature>
<feature type="compositionally biased region" description="Basic and acidic residues" evidence="1">
    <location>
        <begin position="208"/>
        <end position="217"/>
    </location>
</feature>
<dbReference type="InterPro" id="IPR025558">
    <property type="entry name" value="DUF4283"/>
</dbReference>
<accession>A0AAV2CW06</accession>
<dbReference type="AlphaFoldDB" id="A0AAV2CW06"/>
<reference evidence="3 4" key="1">
    <citation type="submission" date="2024-04" db="EMBL/GenBank/DDBJ databases">
        <authorList>
            <person name="Fracassetti M."/>
        </authorList>
    </citation>
    <scope>NUCLEOTIDE SEQUENCE [LARGE SCALE GENOMIC DNA]</scope>
</reference>
<sequence>MEAKFDEEDDPTCPPIPFTAAEMRIYRRPWRSALVVKSLGRVVSYTVLSKCLQAIWAKSGGLQITYACNGFYLVKFTSARNFERALTGGPWKEAVLKIGARICNPNRVDGATEEGARGEYPQEESTENKVESYTDTQEKMVQKSTYDEWMISKKKKRPNNRQAQPARLPMSGTTIDTKRREVGRGGSHANCFETLGNSHATIKVDMTVKNETSDKPSDIIMVEKGGPSEVEMDNKTPPQKSTDSEANNNGTKSSKDCTMGKESPILLGRNNSKIRQGWVRRKSGNTKKGAGSLSPSGYR</sequence>
<feature type="compositionally biased region" description="Polar residues" evidence="1">
    <location>
        <begin position="236"/>
        <end position="252"/>
    </location>
</feature>
<feature type="region of interest" description="Disordered" evidence="1">
    <location>
        <begin position="155"/>
        <end position="188"/>
    </location>
</feature>
<feature type="region of interest" description="Disordered" evidence="1">
    <location>
        <begin position="208"/>
        <end position="299"/>
    </location>
</feature>
<protein>
    <recommendedName>
        <fullName evidence="2">DUF4283 domain-containing protein</fullName>
    </recommendedName>
</protein>
<feature type="region of interest" description="Disordered" evidence="1">
    <location>
        <begin position="108"/>
        <end position="136"/>
    </location>
</feature>
<evidence type="ECO:0000313" key="3">
    <source>
        <dbReference type="EMBL" id="CAL1360276.1"/>
    </source>
</evidence>
<evidence type="ECO:0000313" key="4">
    <source>
        <dbReference type="Proteomes" id="UP001497516"/>
    </source>
</evidence>
<feature type="domain" description="DUF4283" evidence="2">
    <location>
        <begin position="30"/>
        <end position="92"/>
    </location>
</feature>
<evidence type="ECO:0000259" key="2">
    <source>
        <dbReference type="Pfam" id="PF14111"/>
    </source>
</evidence>
<keyword evidence="4" id="KW-1185">Reference proteome</keyword>
<name>A0AAV2CW06_9ROSI</name>
<dbReference type="Proteomes" id="UP001497516">
    <property type="component" value="Chromosome 10"/>
</dbReference>
<gene>
    <name evidence="3" type="ORF">LTRI10_LOCUS7720</name>
</gene>
<evidence type="ECO:0000256" key="1">
    <source>
        <dbReference type="SAM" id="MobiDB-lite"/>
    </source>
</evidence>
<proteinExistence type="predicted"/>